<reference evidence="1 2" key="1">
    <citation type="submission" date="2024-09" db="EMBL/GenBank/DDBJ databases">
        <authorList>
            <person name="D'Angelo T."/>
        </authorList>
    </citation>
    <scope>NUCLEOTIDE SEQUENCE [LARGE SCALE GENOMIC DNA]</scope>
    <source>
        <strain evidence="1">SAG AM-311-F02</strain>
    </source>
</reference>
<dbReference type="Proteomes" id="UP001594288">
    <property type="component" value="Unassembled WGS sequence"/>
</dbReference>
<organism evidence="1 2">
    <name type="scientific">Eiseniibacteriota bacterium</name>
    <dbReference type="NCBI Taxonomy" id="2212470"/>
    <lineage>
        <taxon>Bacteria</taxon>
        <taxon>Candidatus Eiseniibacteriota</taxon>
    </lineage>
</organism>
<keyword evidence="2" id="KW-1185">Reference proteome</keyword>
<evidence type="ECO:0000313" key="1">
    <source>
        <dbReference type="EMBL" id="MFC1800340.1"/>
    </source>
</evidence>
<evidence type="ECO:0000313" key="2">
    <source>
        <dbReference type="Proteomes" id="UP001594288"/>
    </source>
</evidence>
<sequence>CFSVNSRHSGWEPMAGGNWMVQKIAFFDAGGTEIGGVESTILDPTYPIDEWFINDVIIGIAPAGAVTMQSLILFLQPSLDGGAGQVDAACLLYFGGGSSATETSSWGHIKALYN</sequence>
<protein>
    <submittedName>
        <fullName evidence="1">Uncharacterized protein</fullName>
    </submittedName>
</protein>
<dbReference type="EMBL" id="JBHPEI010000124">
    <property type="protein sequence ID" value="MFC1800340.1"/>
    <property type="molecule type" value="Genomic_DNA"/>
</dbReference>
<feature type="non-terminal residue" evidence="1">
    <location>
        <position position="1"/>
    </location>
</feature>
<comment type="caution">
    <text evidence="1">The sequence shown here is derived from an EMBL/GenBank/DDBJ whole genome shotgun (WGS) entry which is preliminary data.</text>
</comment>
<accession>A0ABV6YQJ2</accession>
<gene>
    <name evidence="1" type="ORF">ACFL2Z_05505</name>
</gene>
<proteinExistence type="predicted"/>
<name>A0ABV6YQJ2_UNCEI</name>